<dbReference type="PATRIC" id="fig|92835.4.peg.748"/>
<evidence type="ECO:0000313" key="2">
    <source>
        <dbReference type="Proteomes" id="UP000033956"/>
    </source>
</evidence>
<dbReference type="AlphaFoldDB" id="A0A0M2HI06"/>
<accession>A0A0M2HI06</accession>
<comment type="caution">
    <text evidence="1">The sequence shown here is derived from an EMBL/GenBank/DDBJ whole genome shotgun (WGS) entry which is preliminary data.</text>
</comment>
<dbReference type="RefSeq" id="WP_271180715.1">
    <property type="nucleotide sequence ID" value="NZ_BAAAUP010000003.1"/>
</dbReference>
<sequence length="43" mass="4470">MILAIAVLALGLAGGVCAVVAVVRDSRSPLPTLRSYDTRHPLP</sequence>
<reference evidence="1 2" key="1">
    <citation type="submission" date="2015-02" db="EMBL/GenBank/DDBJ databases">
        <title>Draft genome sequences of ten Microbacterium spp. with emphasis on heavy metal contaminated environments.</title>
        <authorList>
            <person name="Corretto E."/>
        </authorList>
    </citation>
    <scope>NUCLEOTIDE SEQUENCE [LARGE SCALE GENOMIC DNA]</scope>
    <source>
        <strain evidence="1 2">DSM 12510</strain>
    </source>
</reference>
<dbReference type="STRING" id="92835.RS81_00728"/>
<proteinExistence type="predicted"/>
<protein>
    <submittedName>
        <fullName evidence="1">Uncharacterized protein</fullName>
    </submittedName>
</protein>
<organism evidence="1 2">
    <name type="scientific">Microbacterium terrae</name>
    <dbReference type="NCBI Taxonomy" id="69369"/>
    <lineage>
        <taxon>Bacteria</taxon>
        <taxon>Bacillati</taxon>
        <taxon>Actinomycetota</taxon>
        <taxon>Actinomycetes</taxon>
        <taxon>Micrococcales</taxon>
        <taxon>Microbacteriaceae</taxon>
        <taxon>Microbacterium</taxon>
    </lineage>
</organism>
<gene>
    <name evidence="1" type="ORF">RS81_00728</name>
</gene>
<keyword evidence="2" id="KW-1185">Reference proteome</keyword>
<dbReference type="Proteomes" id="UP000033956">
    <property type="component" value="Unassembled WGS sequence"/>
</dbReference>
<dbReference type="EMBL" id="JYIZ01000035">
    <property type="protein sequence ID" value="KJL43935.1"/>
    <property type="molecule type" value="Genomic_DNA"/>
</dbReference>
<name>A0A0M2HI06_9MICO</name>
<evidence type="ECO:0000313" key="1">
    <source>
        <dbReference type="EMBL" id="KJL43935.1"/>
    </source>
</evidence>